<evidence type="ECO:0000313" key="4">
    <source>
        <dbReference type="Proteomes" id="UP001549104"/>
    </source>
</evidence>
<evidence type="ECO:0000259" key="2">
    <source>
        <dbReference type="PROSITE" id="PS51372"/>
    </source>
</evidence>
<dbReference type="InterPro" id="IPR011608">
    <property type="entry name" value="PRD"/>
</dbReference>
<feature type="domain" description="PRD" evidence="2">
    <location>
        <begin position="68"/>
        <end position="173"/>
    </location>
</feature>
<organism evidence="3 4">
    <name type="scientific">Sporosarcina psychrophila</name>
    <name type="common">Bacillus psychrophilus</name>
    <dbReference type="NCBI Taxonomy" id="1476"/>
    <lineage>
        <taxon>Bacteria</taxon>
        <taxon>Bacillati</taxon>
        <taxon>Bacillota</taxon>
        <taxon>Bacilli</taxon>
        <taxon>Bacillales</taxon>
        <taxon>Caryophanaceae</taxon>
        <taxon>Sporosarcina</taxon>
    </lineage>
</organism>
<dbReference type="InterPro" id="IPR036634">
    <property type="entry name" value="PRD_sf"/>
</dbReference>
<dbReference type="InterPro" id="IPR050661">
    <property type="entry name" value="BglG_antiterminators"/>
</dbReference>
<dbReference type="Pfam" id="PF03123">
    <property type="entry name" value="CAT_RBD"/>
    <property type="match status" value="1"/>
</dbReference>
<dbReference type="EMBL" id="JBEPME010000004">
    <property type="protein sequence ID" value="MET3657954.1"/>
    <property type="molecule type" value="Genomic_DNA"/>
</dbReference>
<dbReference type="SUPFAM" id="SSF63520">
    <property type="entry name" value="PTS-regulatory domain, PRD"/>
    <property type="match status" value="2"/>
</dbReference>
<name>A0ABV2KA49_SPOPS</name>
<keyword evidence="1" id="KW-0677">Repeat</keyword>
<evidence type="ECO:0000313" key="3">
    <source>
        <dbReference type="EMBL" id="MET3657954.1"/>
    </source>
</evidence>
<protein>
    <submittedName>
        <fullName evidence="3">Transcriptional antiterminator</fullName>
    </submittedName>
</protein>
<dbReference type="Gene3D" id="2.30.24.10">
    <property type="entry name" value="CAT RNA-binding domain"/>
    <property type="match status" value="1"/>
</dbReference>
<comment type="caution">
    <text evidence="3">The sequence shown here is derived from an EMBL/GenBank/DDBJ whole genome shotgun (WGS) entry which is preliminary data.</text>
</comment>
<feature type="domain" description="PRD" evidence="2">
    <location>
        <begin position="174"/>
        <end position="280"/>
    </location>
</feature>
<proteinExistence type="predicted"/>
<dbReference type="PROSITE" id="PS51372">
    <property type="entry name" value="PRD_2"/>
    <property type="match status" value="2"/>
</dbReference>
<accession>A0ABV2KA49</accession>
<gene>
    <name evidence="3" type="ORF">ABIC55_003051</name>
</gene>
<dbReference type="Gene3D" id="1.10.1790.10">
    <property type="entry name" value="PRD domain"/>
    <property type="match status" value="1"/>
</dbReference>
<dbReference type="SUPFAM" id="SSF50151">
    <property type="entry name" value="SacY-like RNA-binding domain"/>
    <property type="match status" value="1"/>
</dbReference>
<dbReference type="RefSeq" id="WP_354313676.1">
    <property type="nucleotide sequence ID" value="NZ_JBEPME010000004.1"/>
</dbReference>
<dbReference type="PANTHER" id="PTHR30185">
    <property type="entry name" value="CRYPTIC BETA-GLUCOSIDE BGL OPERON ANTITERMINATOR"/>
    <property type="match status" value="1"/>
</dbReference>
<dbReference type="SMART" id="SM01061">
    <property type="entry name" value="CAT_RBD"/>
    <property type="match status" value="1"/>
</dbReference>
<dbReference type="InterPro" id="IPR036650">
    <property type="entry name" value="CAT_RNA-bd_dom_sf"/>
</dbReference>
<evidence type="ECO:0000256" key="1">
    <source>
        <dbReference type="ARBA" id="ARBA00022737"/>
    </source>
</evidence>
<dbReference type="NCBIfam" id="NF047357">
    <property type="entry name" value="antiterm_GlcT"/>
    <property type="match status" value="1"/>
</dbReference>
<dbReference type="Gene3D" id="1.20.890.100">
    <property type="match status" value="1"/>
</dbReference>
<dbReference type="Gene3D" id="1.20.58.1950">
    <property type="match status" value="1"/>
</dbReference>
<dbReference type="InterPro" id="IPR004341">
    <property type="entry name" value="CAT_RNA-bd_dom"/>
</dbReference>
<dbReference type="Pfam" id="PF00874">
    <property type="entry name" value="PRD"/>
    <property type="match status" value="2"/>
</dbReference>
<keyword evidence="4" id="KW-1185">Reference proteome</keyword>
<dbReference type="Proteomes" id="UP001549104">
    <property type="component" value="Unassembled WGS sequence"/>
</dbReference>
<dbReference type="PANTHER" id="PTHR30185:SF16">
    <property type="entry name" value="PROTEIN GLCT"/>
    <property type="match status" value="1"/>
</dbReference>
<reference evidence="3 4" key="1">
    <citation type="submission" date="2024-06" db="EMBL/GenBank/DDBJ databases">
        <title>Sorghum-associated microbial communities from plants grown in Nebraska, USA.</title>
        <authorList>
            <person name="Schachtman D."/>
        </authorList>
    </citation>
    <scope>NUCLEOTIDE SEQUENCE [LARGE SCALE GENOMIC DNA]</scope>
    <source>
        <strain evidence="3 4">1288</strain>
    </source>
</reference>
<sequence>MKTYLIKKALNNNVLIATDVNGNEVVLIGRGIGFGKKSGESIIREEVEKLFVLNDPEEQEQYKQLISTLDEKTLKVLISAVEIIRERAGMPLNEHIHIALTDHLFFAVNRMRRGMVIRNPFLLETKALYPDEYKIAVEVTAMVNEQLSVALPEGEIGFIALHIHSALVNKNVRDLTRHSDLIVRLVTMIEEQLDIIIDKTSIDYIRLIRHLRFAIERVVRGDKIAEPEKITGLLKNEYPICYNLAWKLIKVMQQSLQKEIYEAEAVYLTLHLQRIQAKME</sequence>